<evidence type="ECO:0000313" key="3">
    <source>
        <dbReference type="Proteomes" id="UP000000600"/>
    </source>
</evidence>
<proteinExistence type="predicted"/>
<dbReference type="Proteomes" id="UP000000600">
    <property type="component" value="Unassembled WGS sequence"/>
</dbReference>
<sequence>MSEDEEWLNVGKSFVQNQLKQQENIVENNIIENQKEKKKKDKKKEKLSQAQQQIAIKFTEEEIEAYYDSKLENCNQVFSY</sequence>
<name>A0DU56_PARTE</name>
<dbReference type="EMBL" id="CT868585">
    <property type="protein sequence ID" value="CAK86573.1"/>
    <property type="molecule type" value="Genomic_DNA"/>
</dbReference>
<gene>
    <name evidence="2" type="ORF">GSPATT00020244001</name>
</gene>
<dbReference type="KEGG" id="ptm:GSPATT00020244001"/>
<dbReference type="RefSeq" id="XP_001453970.1">
    <property type="nucleotide sequence ID" value="XM_001453933.1"/>
</dbReference>
<dbReference type="InParanoid" id="A0DU56"/>
<organism evidence="2 3">
    <name type="scientific">Paramecium tetraurelia</name>
    <dbReference type="NCBI Taxonomy" id="5888"/>
    <lineage>
        <taxon>Eukaryota</taxon>
        <taxon>Sar</taxon>
        <taxon>Alveolata</taxon>
        <taxon>Ciliophora</taxon>
        <taxon>Intramacronucleata</taxon>
        <taxon>Oligohymenophorea</taxon>
        <taxon>Peniculida</taxon>
        <taxon>Parameciidae</taxon>
        <taxon>Paramecium</taxon>
    </lineage>
</organism>
<dbReference type="AlphaFoldDB" id="A0DU56"/>
<dbReference type="PROSITE" id="PS51059">
    <property type="entry name" value="PARP_CATALYTIC"/>
    <property type="match status" value="1"/>
</dbReference>
<dbReference type="GeneID" id="5039755"/>
<dbReference type="InterPro" id="IPR012317">
    <property type="entry name" value="Poly(ADP-ribose)pol_cat_dom"/>
</dbReference>
<keyword evidence="3" id="KW-1185">Reference proteome</keyword>
<reference evidence="2 3" key="1">
    <citation type="journal article" date="2006" name="Nature">
        <title>Global trends of whole-genome duplications revealed by the ciliate Paramecium tetraurelia.</title>
        <authorList>
            <consortium name="Genoscope"/>
            <person name="Aury J.-M."/>
            <person name="Jaillon O."/>
            <person name="Duret L."/>
            <person name="Noel B."/>
            <person name="Jubin C."/>
            <person name="Porcel B.M."/>
            <person name="Segurens B."/>
            <person name="Daubin V."/>
            <person name="Anthouard V."/>
            <person name="Aiach N."/>
            <person name="Arnaiz O."/>
            <person name="Billaut A."/>
            <person name="Beisson J."/>
            <person name="Blanc I."/>
            <person name="Bouhouche K."/>
            <person name="Camara F."/>
            <person name="Duharcourt S."/>
            <person name="Guigo R."/>
            <person name="Gogendeau D."/>
            <person name="Katinka M."/>
            <person name="Keller A.-M."/>
            <person name="Kissmehl R."/>
            <person name="Klotz C."/>
            <person name="Koll F."/>
            <person name="Le Moue A."/>
            <person name="Lepere C."/>
            <person name="Malinsky S."/>
            <person name="Nowacki M."/>
            <person name="Nowak J.K."/>
            <person name="Plattner H."/>
            <person name="Poulain J."/>
            <person name="Ruiz F."/>
            <person name="Serrano V."/>
            <person name="Zagulski M."/>
            <person name="Dessen P."/>
            <person name="Betermier M."/>
            <person name="Weissenbach J."/>
            <person name="Scarpelli C."/>
            <person name="Schachter V."/>
            <person name="Sperling L."/>
            <person name="Meyer E."/>
            <person name="Cohen J."/>
            <person name="Wincker P."/>
        </authorList>
    </citation>
    <scope>NUCLEOTIDE SEQUENCE [LARGE SCALE GENOMIC DNA]</scope>
    <source>
        <strain evidence="2 3">Stock d4-2</strain>
    </source>
</reference>
<accession>A0DU56</accession>
<protein>
    <recommendedName>
        <fullName evidence="1">PARP catalytic domain-containing protein</fullName>
    </recommendedName>
</protein>
<dbReference type="HOGENOM" id="CLU_2594967_0_0_1"/>
<evidence type="ECO:0000259" key="1">
    <source>
        <dbReference type="PROSITE" id="PS51059"/>
    </source>
</evidence>
<feature type="domain" description="PARP catalytic" evidence="1">
    <location>
        <begin position="1"/>
        <end position="80"/>
    </location>
</feature>
<evidence type="ECO:0000313" key="2">
    <source>
        <dbReference type="EMBL" id="CAK86573.1"/>
    </source>
</evidence>
<dbReference type="GO" id="GO:0003950">
    <property type="term" value="F:NAD+ poly-ADP-ribosyltransferase activity"/>
    <property type="evidence" value="ECO:0007669"/>
    <property type="project" value="InterPro"/>
</dbReference>